<feature type="binding site" evidence="12">
    <location>
        <position position="208"/>
    </location>
    <ligand>
        <name>Zn(2+)</name>
        <dbReference type="ChEBI" id="CHEBI:29105"/>
    </ligand>
</feature>
<dbReference type="PIRSF" id="PIRSF038994">
    <property type="entry name" value="NagA"/>
    <property type="match status" value="1"/>
</dbReference>
<dbReference type="EC" id="3.5.1.25" evidence="2"/>
<evidence type="ECO:0000256" key="10">
    <source>
        <dbReference type="PIRSR" id="PIRSR038994-1"/>
    </source>
</evidence>
<feature type="binding site" evidence="11">
    <location>
        <begin position="232"/>
        <end position="233"/>
    </location>
    <ligand>
        <name>substrate</name>
    </ligand>
</feature>
<dbReference type="GO" id="GO:0006046">
    <property type="term" value="P:N-acetylglucosamine catabolic process"/>
    <property type="evidence" value="ECO:0007669"/>
    <property type="project" value="TreeGrafter"/>
</dbReference>
<feature type="binding site" evidence="11">
    <location>
        <position position="264"/>
    </location>
    <ligand>
        <name>substrate</name>
    </ligand>
</feature>
<comment type="similarity">
    <text evidence="1 9">Belongs to the metallo-dependent hydrolases superfamily. NagA family.</text>
</comment>
<feature type="binding site" evidence="12">
    <location>
        <position position="229"/>
    </location>
    <ligand>
        <name>Zn(2+)</name>
        <dbReference type="ChEBI" id="CHEBI:29105"/>
    </ligand>
</feature>
<dbReference type="RefSeq" id="WP_190915517.1">
    <property type="nucleotide sequence ID" value="NZ_JACXIZ010000011.1"/>
</dbReference>
<dbReference type="InterPro" id="IPR003764">
    <property type="entry name" value="GlcNAc_6-P_deAcase"/>
</dbReference>
<dbReference type="FunFam" id="3.20.20.140:FF:000004">
    <property type="entry name" value="N-acetylglucosamine-6-phosphate deacetylase"/>
    <property type="match status" value="1"/>
</dbReference>
<dbReference type="PANTHER" id="PTHR11113">
    <property type="entry name" value="N-ACETYLGLUCOSAMINE-6-PHOSPHATE DEACETYLASE"/>
    <property type="match status" value="1"/>
</dbReference>
<feature type="binding site" evidence="12">
    <location>
        <position position="142"/>
    </location>
    <ligand>
        <name>Zn(2+)</name>
        <dbReference type="ChEBI" id="CHEBI:29105"/>
    </ligand>
</feature>
<dbReference type="GO" id="GO:0046872">
    <property type="term" value="F:metal ion binding"/>
    <property type="evidence" value="ECO:0007669"/>
    <property type="project" value="UniProtKB-KW"/>
</dbReference>
<dbReference type="SUPFAM" id="SSF51338">
    <property type="entry name" value="Composite domain of metallo-dependent hydrolases"/>
    <property type="match status" value="1"/>
</dbReference>
<dbReference type="Gene3D" id="2.30.40.10">
    <property type="entry name" value="Urease, subunit C, domain 1"/>
    <property type="match status" value="1"/>
</dbReference>
<dbReference type="InterPro" id="IPR032466">
    <property type="entry name" value="Metal_Hydrolase"/>
</dbReference>
<keyword evidence="4 12" id="KW-0479">Metal-binding</keyword>
<name>A0A927GR80_9BACL</name>
<keyword evidence="15" id="KW-1185">Reference proteome</keyword>
<accession>A0A927GR80</accession>
<dbReference type="AlphaFoldDB" id="A0A927GR80"/>
<evidence type="ECO:0000256" key="6">
    <source>
        <dbReference type="ARBA" id="ARBA00023277"/>
    </source>
</evidence>
<reference evidence="14" key="1">
    <citation type="submission" date="2020-09" db="EMBL/GenBank/DDBJ databases">
        <title>A novel bacterium of genus Paenibacillus, isolated from South China Sea.</title>
        <authorList>
            <person name="Huang H."/>
            <person name="Mo K."/>
            <person name="Hu Y."/>
        </authorList>
    </citation>
    <scope>NUCLEOTIDE SEQUENCE</scope>
    <source>
        <strain evidence="14">IB182496</strain>
    </source>
</reference>
<evidence type="ECO:0000313" key="14">
    <source>
        <dbReference type="EMBL" id="MBD2844665.1"/>
    </source>
</evidence>
<evidence type="ECO:0000256" key="4">
    <source>
        <dbReference type="ARBA" id="ARBA00022723"/>
    </source>
</evidence>
<dbReference type="CDD" id="cd00854">
    <property type="entry name" value="NagA"/>
    <property type="match status" value="1"/>
</dbReference>
<dbReference type="Gene3D" id="3.20.20.140">
    <property type="entry name" value="Metal-dependent hydrolases"/>
    <property type="match status" value="1"/>
</dbReference>
<dbReference type="SUPFAM" id="SSF51556">
    <property type="entry name" value="Metallo-dependent hydrolases"/>
    <property type="match status" value="1"/>
</dbReference>
<evidence type="ECO:0000256" key="12">
    <source>
        <dbReference type="PIRSR" id="PIRSR038994-3"/>
    </source>
</evidence>
<dbReference type="Pfam" id="PF01979">
    <property type="entry name" value="Amidohydro_1"/>
    <property type="match status" value="1"/>
</dbReference>
<evidence type="ECO:0000256" key="1">
    <source>
        <dbReference type="ARBA" id="ARBA00010716"/>
    </source>
</evidence>
<evidence type="ECO:0000256" key="9">
    <source>
        <dbReference type="PIRNR" id="PIRNR038994"/>
    </source>
</evidence>
<keyword evidence="6 9" id="KW-0119">Carbohydrate metabolism</keyword>
<comment type="cofactor">
    <cofactor evidence="12">
        <name>a divalent metal cation</name>
        <dbReference type="ChEBI" id="CHEBI:60240"/>
    </cofactor>
    <text evidence="12">Binds 1 divalent metal cation per subunit.</text>
</comment>
<feature type="binding site" evidence="11">
    <location>
        <position position="240"/>
    </location>
    <ligand>
        <name>substrate</name>
    </ligand>
</feature>
<evidence type="ECO:0000313" key="15">
    <source>
        <dbReference type="Proteomes" id="UP000621560"/>
    </source>
</evidence>
<dbReference type="NCBIfam" id="TIGR00221">
    <property type="entry name" value="nagA"/>
    <property type="match status" value="1"/>
</dbReference>
<protein>
    <recommendedName>
        <fullName evidence="3">N-acetylglucosamine-6-phosphate deacetylase</fullName>
        <ecNumber evidence="2">3.5.1.25</ecNumber>
    </recommendedName>
</protein>
<comment type="caution">
    <text evidence="14">The sequence shown here is derived from an EMBL/GenBank/DDBJ whole genome shotgun (WGS) entry which is preliminary data.</text>
</comment>
<dbReference type="PANTHER" id="PTHR11113:SF14">
    <property type="entry name" value="N-ACETYLGLUCOSAMINE-6-PHOSPHATE DEACETYLASE"/>
    <property type="match status" value="1"/>
</dbReference>
<evidence type="ECO:0000256" key="5">
    <source>
        <dbReference type="ARBA" id="ARBA00022801"/>
    </source>
</evidence>
<evidence type="ECO:0000256" key="2">
    <source>
        <dbReference type="ARBA" id="ARBA00011899"/>
    </source>
</evidence>
<feature type="active site" description="Proton donor/acceptor" evidence="10">
    <location>
        <position position="287"/>
    </location>
</feature>
<organism evidence="14 15">
    <name type="scientific">Paenibacillus sabuli</name>
    <dbReference type="NCBI Taxonomy" id="2772509"/>
    <lineage>
        <taxon>Bacteria</taxon>
        <taxon>Bacillati</taxon>
        <taxon>Bacillota</taxon>
        <taxon>Bacilli</taxon>
        <taxon>Bacillales</taxon>
        <taxon>Paenibacillaceae</taxon>
        <taxon>Paenibacillus</taxon>
    </lineage>
</organism>
<feature type="binding site" evidence="11">
    <location>
        <position position="153"/>
    </location>
    <ligand>
        <name>substrate</name>
    </ligand>
</feature>
<evidence type="ECO:0000256" key="8">
    <source>
        <dbReference type="ARBA" id="ARBA00060590"/>
    </source>
</evidence>
<proteinExistence type="inferred from homology"/>
<dbReference type="Proteomes" id="UP000621560">
    <property type="component" value="Unassembled WGS sequence"/>
</dbReference>
<evidence type="ECO:0000256" key="7">
    <source>
        <dbReference type="ARBA" id="ARBA00047647"/>
    </source>
</evidence>
<feature type="domain" description="Amidohydrolase-related" evidence="13">
    <location>
        <begin position="63"/>
        <end position="394"/>
    </location>
</feature>
<evidence type="ECO:0000256" key="11">
    <source>
        <dbReference type="PIRSR" id="PIRSR038994-2"/>
    </source>
</evidence>
<comment type="pathway">
    <text evidence="8">Amino-sugar metabolism; N-acetylneuraminate degradation; D-fructose 6-phosphate from N-acetylneuraminate: step 4/5.</text>
</comment>
<gene>
    <name evidence="14" type="primary">nagA</name>
    <name evidence="14" type="ORF">IDH44_05645</name>
</gene>
<keyword evidence="5 9" id="KW-0378">Hydrolase</keyword>
<feature type="binding site" evidence="11">
    <location>
        <begin position="321"/>
        <end position="323"/>
    </location>
    <ligand>
        <name>substrate</name>
    </ligand>
</feature>
<dbReference type="EMBL" id="JACXIZ010000011">
    <property type="protein sequence ID" value="MBD2844665.1"/>
    <property type="molecule type" value="Genomic_DNA"/>
</dbReference>
<sequence length="397" mass="42001">MTSHPRTWHIHNLNLVAEECIISLGALTVQDGVIAAIHEHVGTPEVAAFADAADVVIDGEGGYLLPGFIDMHVHGGHGADFMDATPQAYDTITRYHAGHGTTGMLATTMTAPQADIEAVLDCAARYREAEMPYAQLLGVHLEGPFISPRWPGAQNPAHISPPRPQWLAQWQRQWPDLIRQVTLAPEAEGALPFVAALHEAGIIAAAGHTDADYDTIVEAVRHGLSQAVHTFNAMTPLHHRQPGTAGAVLTTDAICAELIADGLHVHPAVIALLARVKPPEQLVLITDAMSAAGLGDGQYALGGLDVTVRSGEARLTQGGNLAGSTLTMIGAIRYMHRVVGVSLPDASRMASGNPARRLGIDGHTGSIAVGKRADLVWASPELEVRRTWVGGRSVTEG</sequence>
<evidence type="ECO:0000259" key="13">
    <source>
        <dbReference type="Pfam" id="PF01979"/>
    </source>
</evidence>
<comment type="catalytic activity">
    <reaction evidence="7">
        <text>N-acetyl-D-glucosamine 6-phosphate + H2O = D-glucosamine 6-phosphate + acetate</text>
        <dbReference type="Rhea" id="RHEA:22936"/>
        <dbReference type="ChEBI" id="CHEBI:15377"/>
        <dbReference type="ChEBI" id="CHEBI:30089"/>
        <dbReference type="ChEBI" id="CHEBI:57513"/>
        <dbReference type="ChEBI" id="CHEBI:58725"/>
        <dbReference type="EC" id="3.5.1.25"/>
    </reaction>
</comment>
<dbReference type="GO" id="GO:0008448">
    <property type="term" value="F:N-acetylglucosamine-6-phosphate deacetylase activity"/>
    <property type="evidence" value="ECO:0007669"/>
    <property type="project" value="UniProtKB-EC"/>
</dbReference>
<dbReference type="InterPro" id="IPR011059">
    <property type="entry name" value="Metal-dep_hydrolase_composite"/>
</dbReference>
<dbReference type="InterPro" id="IPR006680">
    <property type="entry name" value="Amidohydro-rel"/>
</dbReference>
<evidence type="ECO:0000256" key="3">
    <source>
        <dbReference type="ARBA" id="ARBA00018029"/>
    </source>
</evidence>